<organism evidence="1 2">
    <name type="scientific">Trichomonas vaginalis (strain ATCC PRA-98 / G3)</name>
    <dbReference type="NCBI Taxonomy" id="412133"/>
    <lineage>
        <taxon>Eukaryota</taxon>
        <taxon>Metamonada</taxon>
        <taxon>Parabasalia</taxon>
        <taxon>Trichomonadida</taxon>
        <taxon>Trichomonadidae</taxon>
        <taxon>Trichomonas</taxon>
    </lineage>
</organism>
<dbReference type="VEuPathDB" id="TrichDB:TVAG_281140"/>
<dbReference type="VEuPathDB" id="TrichDB:TVAGG3_0696450"/>
<protein>
    <submittedName>
        <fullName evidence="1">Uncharacterized protein</fullName>
    </submittedName>
</protein>
<keyword evidence="2" id="KW-1185">Reference proteome</keyword>
<sequence length="522" mass="59702">MTNNWYLDRGASRSYRVRNKNYQISRNDAGLSLYLKVDGSSTTNEMPSTGNLIVEDITVSVSSEIIENIDYINIIHSVENKGNQPHDISIGIYSDIDINGSDYCYQHNLEGHKGVEFQANPIVKFILKHSPKVIDVDTYSYTGCPGWGRWSNCSDWSDKNADAFIYFSWQNRRILPNEIQNYSYSIGTGEYIFSHQIKCETTVKSHYNVSSDISLSISVSSTKVGELFNISRKIIYLSNDNEIINSTEIITNKTDTGTQFIYTDNFIVPSKEGRYEIIYTVSDIHGSSKTNVPIFINRIPTLEVISTINQFYLANTEFILKLKLNDDTYSFLSVCKNLQRVKSERYVLNNVEQEVTYSYIIPESEEGTTQNISFFAVDEYGEISDIFNYTYTVTSPFPRIKLSDVIHPISIESRDMKIHADYYLWEGSHNATFISRINDNGNISLLTIDNVSIARWSQVFLEVSVSRFRQNTNNEISFFVIDSLSRISNIIKYSFIYGQCKCADTRFYELSGFTTIALIATI</sequence>
<reference evidence="1" key="1">
    <citation type="submission" date="2006-10" db="EMBL/GenBank/DDBJ databases">
        <authorList>
            <person name="Amadeo P."/>
            <person name="Zhao Q."/>
            <person name="Wortman J."/>
            <person name="Fraser-Liggett C."/>
            <person name="Carlton J."/>
        </authorList>
    </citation>
    <scope>NUCLEOTIDE SEQUENCE</scope>
    <source>
        <strain evidence="1">G3</strain>
    </source>
</reference>
<dbReference type="Proteomes" id="UP000001542">
    <property type="component" value="Unassembled WGS sequence"/>
</dbReference>
<dbReference type="RefSeq" id="XP_001329220.1">
    <property type="nucleotide sequence ID" value="XM_001329185.1"/>
</dbReference>
<gene>
    <name evidence="1" type="ORF">TVAG_281140</name>
</gene>
<dbReference type="InParanoid" id="A2DRN4"/>
<name>A2DRN4_TRIV3</name>
<dbReference type="AlphaFoldDB" id="A2DRN4"/>
<accession>A2DRN4</accession>
<dbReference type="KEGG" id="tva:4775010"/>
<evidence type="ECO:0000313" key="1">
    <source>
        <dbReference type="EMBL" id="EAY16997.1"/>
    </source>
</evidence>
<reference evidence="1" key="2">
    <citation type="journal article" date="2007" name="Science">
        <title>Draft genome sequence of the sexually transmitted pathogen Trichomonas vaginalis.</title>
        <authorList>
            <person name="Carlton J.M."/>
            <person name="Hirt R.P."/>
            <person name="Silva J.C."/>
            <person name="Delcher A.L."/>
            <person name="Schatz M."/>
            <person name="Zhao Q."/>
            <person name="Wortman J.R."/>
            <person name="Bidwell S.L."/>
            <person name="Alsmark U.C.M."/>
            <person name="Besteiro S."/>
            <person name="Sicheritz-Ponten T."/>
            <person name="Noel C.J."/>
            <person name="Dacks J.B."/>
            <person name="Foster P.G."/>
            <person name="Simillion C."/>
            <person name="Van de Peer Y."/>
            <person name="Miranda-Saavedra D."/>
            <person name="Barton G.J."/>
            <person name="Westrop G.D."/>
            <person name="Mueller S."/>
            <person name="Dessi D."/>
            <person name="Fiori P.L."/>
            <person name="Ren Q."/>
            <person name="Paulsen I."/>
            <person name="Zhang H."/>
            <person name="Bastida-Corcuera F.D."/>
            <person name="Simoes-Barbosa A."/>
            <person name="Brown M.T."/>
            <person name="Hayes R.D."/>
            <person name="Mukherjee M."/>
            <person name="Okumura C.Y."/>
            <person name="Schneider R."/>
            <person name="Smith A.J."/>
            <person name="Vanacova S."/>
            <person name="Villalvazo M."/>
            <person name="Haas B.J."/>
            <person name="Pertea M."/>
            <person name="Feldblyum T.V."/>
            <person name="Utterback T.R."/>
            <person name="Shu C.L."/>
            <person name="Osoegawa K."/>
            <person name="de Jong P.J."/>
            <person name="Hrdy I."/>
            <person name="Horvathova L."/>
            <person name="Zubacova Z."/>
            <person name="Dolezal P."/>
            <person name="Malik S.B."/>
            <person name="Logsdon J.M. Jr."/>
            <person name="Henze K."/>
            <person name="Gupta A."/>
            <person name="Wang C.C."/>
            <person name="Dunne R.L."/>
            <person name="Upcroft J.A."/>
            <person name="Upcroft P."/>
            <person name="White O."/>
            <person name="Salzberg S.L."/>
            <person name="Tang P."/>
            <person name="Chiu C.-H."/>
            <person name="Lee Y.-S."/>
            <person name="Embley T.M."/>
            <person name="Coombs G.H."/>
            <person name="Mottram J.C."/>
            <person name="Tachezy J."/>
            <person name="Fraser-Liggett C.M."/>
            <person name="Johnson P.J."/>
        </authorList>
    </citation>
    <scope>NUCLEOTIDE SEQUENCE [LARGE SCALE GENOMIC DNA]</scope>
    <source>
        <strain evidence="1">G3</strain>
    </source>
</reference>
<dbReference type="EMBL" id="DS113236">
    <property type="protein sequence ID" value="EAY16997.1"/>
    <property type="molecule type" value="Genomic_DNA"/>
</dbReference>
<proteinExistence type="predicted"/>
<evidence type="ECO:0000313" key="2">
    <source>
        <dbReference type="Proteomes" id="UP000001542"/>
    </source>
</evidence>